<feature type="transmembrane region" description="Helical" evidence="2">
    <location>
        <begin position="81"/>
        <end position="107"/>
    </location>
</feature>
<evidence type="ECO:0000256" key="2">
    <source>
        <dbReference type="SAM" id="Phobius"/>
    </source>
</evidence>
<feature type="region of interest" description="Disordered" evidence="1">
    <location>
        <begin position="1"/>
        <end position="69"/>
    </location>
</feature>
<keyword evidence="2" id="KW-0472">Membrane</keyword>
<sequence>MEDKDKNRVRVQVVEESAENKSKEEKHDEHHEDHDDKSENEEHHEHQEHENQKDEVDNNDDEEKKDSLKKSSYDYENQNKIPFWILFFSFLIGLVLGAGLIGGIFYYRSKVGKLAINVTTETPSPQVTTESSPTPQSEENIDLSKYSVQILNGSGIAGEAGRVEKLLNTAGFTNTKTGNAQSYDFQETEVAVKKGDPDILFNNVEKALSSYKITKIDPLNESSSFDIIITVGKSKS</sequence>
<dbReference type="EMBL" id="MGFT01000034">
    <property type="protein sequence ID" value="OGM10869.1"/>
    <property type="molecule type" value="Genomic_DNA"/>
</dbReference>
<evidence type="ECO:0000259" key="3">
    <source>
        <dbReference type="Pfam" id="PF13399"/>
    </source>
</evidence>
<evidence type="ECO:0000313" key="4">
    <source>
        <dbReference type="EMBL" id="OGM10869.1"/>
    </source>
</evidence>
<keyword evidence="2" id="KW-0812">Transmembrane</keyword>
<protein>
    <recommendedName>
        <fullName evidence="3">LytR/CpsA/Psr regulator C-terminal domain-containing protein</fullName>
    </recommendedName>
</protein>
<evidence type="ECO:0000313" key="5">
    <source>
        <dbReference type="Proteomes" id="UP000178533"/>
    </source>
</evidence>
<dbReference type="InterPro" id="IPR027381">
    <property type="entry name" value="LytR/CpsA/Psr_C"/>
</dbReference>
<keyword evidence="2" id="KW-1133">Transmembrane helix</keyword>
<dbReference type="Proteomes" id="UP000178533">
    <property type="component" value="Unassembled WGS sequence"/>
</dbReference>
<dbReference type="STRING" id="1802481.A2W13_00210"/>
<accession>A0A1F7X7X3</accession>
<dbReference type="Gene3D" id="3.30.70.2390">
    <property type="match status" value="1"/>
</dbReference>
<proteinExistence type="predicted"/>
<organism evidence="4 5">
    <name type="scientific">Candidatus Woesebacteria bacterium RBG_16_36_11</name>
    <dbReference type="NCBI Taxonomy" id="1802481"/>
    <lineage>
        <taxon>Bacteria</taxon>
        <taxon>Candidatus Woeseibacteriota</taxon>
    </lineage>
</organism>
<feature type="domain" description="LytR/CpsA/Psr regulator C-terminal" evidence="3">
    <location>
        <begin position="146"/>
        <end position="233"/>
    </location>
</feature>
<evidence type="ECO:0000256" key="1">
    <source>
        <dbReference type="SAM" id="MobiDB-lite"/>
    </source>
</evidence>
<comment type="caution">
    <text evidence="4">The sequence shown here is derived from an EMBL/GenBank/DDBJ whole genome shotgun (WGS) entry which is preliminary data.</text>
</comment>
<reference evidence="4 5" key="1">
    <citation type="journal article" date="2016" name="Nat. Commun.">
        <title>Thousands of microbial genomes shed light on interconnected biogeochemical processes in an aquifer system.</title>
        <authorList>
            <person name="Anantharaman K."/>
            <person name="Brown C.T."/>
            <person name="Hug L.A."/>
            <person name="Sharon I."/>
            <person name="Castelle C.J."/>
            <person name="Probst A.J."/>
            <person name="Thomas B.C."/>
            <person name="Singh A."/>
            <person name="Wilkins M.J."/>
            <person name="Karaoz U."/>
            <person name="Brodie E.L."/>
            <person name="Williams K.H."/>
            <person name="Hubbard S.S."/>
            <person name="Banfield J.F."/>
        </authorList>
    </citation>
    <scope>NUCLEOTIDE SEQUENCE [LARGE SCALE GENOMIC DNA]</scope>
</reference>
<dbReference type="Pfam" id="PF13399">
    <property type="entry name" value="LytR_C"/>
    <property type="match status" value="1"/>
</dbReference>
<dbReference type="AlphaFoldDB" id="A0A1F7X7X3"/>
<gene>
    <name evidence="4" type="ORF">A2W13_00210</name>
</gene>
<name>A0A1F7X7X3_9BACT</name>
<feature type="compositionally biased region" description="Basic and acidic residues" evidence="1">
    <location>
        <begin position="18"/>
        <end position="69"/>
    </location>
</feature>